<dbReference type="KEGG" id="amt:Amet_0423"/>
<gene>
    <name evidence="1" type="ordered locus">Amet_0423</name>
    <name evidence="2" type="ordered locus">Amet_1960</name>
    <name evidence="3" type="ordered locus">Amet_4358</name>
</gene>
<evidence type="ECO:0000313" key="3">
    <source>
        <dbReference type="EMBL" id="ABR50432.1"/>
    </source>
</evidence>
<dbReference type="RefSeq" id="WP_011971559.1">
    <property type="nucleotide sequence ID" value="NC_009633.1"/>
</dbReference>
<dbReference type="OrthoDB" id="8612906at2"/>
<keyword evidence="4" id="KW-1185">Reference proteome</keyword>
<dbReference type="EMBL" id="CP000724">
    <property type="protein sequence ID" value="ABR50432.1"/>
    <property type="molecule type" value="Genomic_DNA"/>
</dbReference>
<dbReference type="KEGG" id="amt:Amet_1960"/>
<dbReference type="Proteomes" id="UP000001572">
    <property type="component" value="Chromosome"/>
</dbReference>
<dbReference type="AlphaFoldDB" id="A6TKD3"/>
<accession>A6TKD3</accession>
<reference evidence="1" key="1">
    <citation type="submission" date="2007-06" db="EMBL/GenBank/DDBJ databases">
        <title>Complete sequence of Alkaliphilus metalliredigens QYMF.</title>
        <authorList>
            <consortium name="US DOE Joint Genome Institute"/>
            <person name="Copeland A."/>
            <person name="Lucas S."/>
            <person name="Lapidus A."/>
            <person name="Barry K."/>
            <person name="Detter J.C."/>
            <person name="Glavina del Rio T."/>
            <person name="Hammon N."/>
            <person name="Israni S."/>
            <person name="Dalin E."/>
            <person name="Tice H."/>
            <person name="Pitluck S."/>
            <person name="Chertkov O."/>
            <person name="Brettin T."/>
            <person name="Bruce D."/>
            <person name="Han C."/>
            <person name="Schmutz J."/>
            <person name="Larimer F."/>
            <person name="Land M."/>
            <person name="Hauser L."/>
            <person name="Kyrpides N."/>
            <person name="Mikhailova N."/>
            <person name="Ye Q."/>
            <person name="Zhou J."/>
            <person name="Fields M."/>
            <person name="Richardson P."/>
        </authorList>
    </citation>
    <scope>NUCLEOTIDE SEQUENCE</scope>
    <source>
        <strain evidence="1">QYMF</strain>
    </source>
</reference>
<evidence type="ECO:0000313" key="1">
    <source>
        <dbReference type="EMBL" id="ABR46651.1"/>
    </source>
</evidence>
<evidence type="ECO:0000313" key="4">
    <source>
        <dbReference type="Proteomes" id="UP000001572"/>
    </source>
</evidence>
<sequence>MIVKDESRVPELLRELDYLDSHALKAGIMGEEDSELIMIAATHEFGATIKPKNSKYLAIPLPAAGDTRPADHDDLFVPRGTKILAKPKGQGEKDFIPMFVLLKSVMIPERSYIRSTFDENKNKINEMGQDLLINVLEGKLTGEQLYNRLGLYLQTLIQRKIKETKSPANSALTVANKGTDNPLIQTGRLRNAVTYEVVSL</sequence>
<name>A6TKD3_ALKMQ</name>
<organism evidence="1 4">
    <name type="scientific">Alkaliphilus metalliredigens (strain QYMF)</name>
    <dbReference type="NCBI Taxonomy" id="293826"/>
    <lineage>
        <taxon>Bacteria</taxon>
        <taxon>Bacillati</taxon>
        <taxon>Bacillota</taxon>
        <taxon>Clostridia</taxon>
        <taxon>Peptostreptococcales</taxon>
        <taxon>Natronincolaceae</taxon>
        <taxon>Alkaliphilus</taxon>
    </lineage>
</organism>
<dbReference type="EMBL" id="CP000724">
    <property type="protein sequence ID" value="ABR48123.1"/>
    <property type="molecule type" value="Genomic_DNA"/>
</dbReference>
<evidence type="ECO:0000313" key="2">
    <source>
        <dbReference type="EMBL" id="ABR48123.1"/>
    </source>
</evidence>
<protein>
    <submittedName>
        <fullName evidence="1">Uncharacterized protein</fullName>
    </submittedName>
</protein>
<dbReference type="eggNOG" id="ENOG5032GHE">
    <property type="taxonomic scope" value="Bacteria"/>
</dbReference>
<dbReference type="HOGENOM" id="CLU_096367_0_0_9"/>
<dbReference type="KEGG" id="amt:Amet_4358"/>
<reference evidence="4" key="2">
    <citation type="journal article" date="2016" name="Genome Announc.">
        <title>Complete genome sequence of Alkaliphilus metalliredigens strain QYMF, an alkaliphilic and metal-reducing bacterium isolated from borax-contaminated leachate ponds.</title>
        <authorList>
            <person name="Hwang C."/>
            <person name="Copeland A."/>
            <person name="Lucas S."/>
            <person name="Lapidus A."/>
            <person name="Barry K."/>
            <person name="Detter J.C."/>
            <person name="Glavina Del Rio T."/>
            <person name="Hammon N."/>
            <person name="Israni S."/>
            <person name="Dalin E."/>
            <person name="Tice H."/>
            <person name="Pitluck S."/>
            <person name="Chertkov O."/>
            <person name="Brettin T."/>
            <person name="Bruce D."/>
            <person name="Han C."/>
            <person name="Schmutz J."/>
            <person name="Larimer F."/>
            <person name="Land M.L."/>
            <person name="Hauser L."/>
            <person name="Kyrpides N."/>
            <person name="Mikhailova N."/>
            <person name="Ye Q."/>
            <person name="Zhou J."/>
            <person name="Richardson P."/>
            <person name="Fields M.W."/>
        </authorList>
    </citation>
    <scope>NUCLEOTIDE SEQUENCE [LARGE SCALE GENOMIC DNA]</scope>
    <source>
        <strain evidence="4">QYMF</strain>
    </source>
</reference>
<dbReference type="EMBL" id="CP000724">
    <property type="protein sequence ID" value="ABR46651.1"/>
    <property type="molecule type" value="Genomic_DNA"/>
</dbReference>
<proteinExistence type="predicted"/>
<dbReference type="STRING" id="293826.Amet_0423"/>